<dbReference type="InterPro" id="IPR012337">
    <property type="entry name" value="RNaseH-like_sf"/>
</dbReference>
<dbReference type="RefSeq" id="WP_089816264.1">
    <property type="nucleotide sequence ID" value="NZ_FOZK01000002.1"/>
</dbReference>
<evidence type="ECO:0000313" key="2">
    <source>
        <dbReference type="EMBL" id="SFR98001.1"/>
    </source>
</evidence>
<dbReference type="STRING" id="767519.SAMN05216559_1955"/>
<evidence type="ECO:0000259" key="1">
    <source>
        <dbReference type="PROSITE" id="PS50879"/>
    </source>
</evidence>
<dbReference type="Proteomes" id="UP000199062">
    <property type="component" value="Unassembled WGS sequence"/>
</dbReference>
<dbReference type="GO" id="GO:0004523">
    <property type="term" value="F:RNA-DNA hybrid ribonuclease activity"/>
    <property type="evidence" value="ECO:0007669"/>
    <property type="project" value="InterPro"/>
</dbReference>
<proteinExistence type="predicted"/>
<dbReference type="CDD" id="cd09279">
    <property type="entry name" value="RNase_HI_like"/>
    <property type="match status" value="1"/>
</dbReference>
<dbReference type="EMBL" id="FOZK01000002">
    <property type="protein sequence ID" value="SFR98001.1"/>
    <property type="molecule type" value="Genomic_DNA"/>
</dbReference>
<dbReference type="FunFam" id="3.30.420.10:FF:000076">
    <property type="entry name" value="RBR-type E3 ubiquitin transferase"/>
    <property type="match status" value="1"/>
</dbReference>
<feature type="domain" description="RNase H type-1" evidence="1">
    <location>
        <begin position="1"/>
        <end position="130"/>
    </location>
</feature>
<dbReference type="OrthoDB" id="52651at2157"/>
<reference evidence="2 3" key="1">
    <citation type="submission" date="2016-10" db="EMBL/GenBank/DDBJ databases">
        <authorList>
            <person name="de Groot N.N."/>
        </authorList>
    </citation>
    <scope>NUCLEOTIDE SEQUENCE [LARGE SCALE GENOMIC DNA]</scope>
    <source>
        <strain evidence="2 3">CGMCC 1.10457</strain>
    </source>
</reference>
<dbReference type="InterPro" id="IPR036397">
    <property type="entry name" value="RNaseH_sf"/>
</dbReference>
<dbReference type="Gene3D" id="3.30.420.10">
    <property type="entry name" value="Ribonuclease H-like superfamily/Ribonuclease H"/>
    <property type="match status" value="1"/>
</dbReference>
<organism evidence="2 3">
    <name type="scientific">Halomicrobium zhouii</name>
    <dbReference type="NCBI Taxonomy" id="767519"/>
    <lineage>
        <taxon>Archaea</taxon>
        <taxon>Methanobacteriati</taxon>
        <taxon>Methanobacteriota</taxon>
        <taxon>Stenosarchaea group</taxon>
        <taxon>Halobacteria</taxon>
        <taxon>Halobacteriales</taxon>
        <taxon>Haloarculaceae</taxon>
        <taxon>Halomicrobium</taxon>
    </lineage>
</organism>
<dbReference type="PANTHER" id="PTHR46387:SF2">
    <property type="entry name" value="RIBONUCLEASE HI"/>
    <property type="match status" value="1"/>
</dbReference>
<sequence length="130" mass="14258">MTTIVEFDGASRGNPGPAGIGYRVLPDGDGVEGHEYIGEATNNEAEYTALIRGLESALEKGYTEVIAEGDSQLVVRQVRGQYNVGADNLIPLYKEARTLVEEFDDFEIRHVKRSKNEGADDLANEALDQR</sequence>
<keyword evidence="3" id="KW-1185">Reference proteome</keyword>
<evidence type="ECO:0000313" key="3">
    <source>
        <dbReference type="Proteomes" id="UP000199062"/>
    </source>
</evidence>
<dbReference type="PANTHER" id="PTHR46387">
    <property type="entry name" value="POLYNUCLEOTIDYL TRANSFERASE, RIBONUCLEASE H-LIKE SUPERFAMILY PROTEIN"/>
    <property type="match status" value="1"/>
</dbReference>
<dbReference type="GO" id="GO:0003676">
    <property type="term" value="F:nucleic acid binding"/>
    <property type="evidence" value="ECO:0007669"/>
    <property type="project" value="InterPro"/>
</dbReference>
<protein>
    <submittedName>
        <fullName evidence="2">Ribonuclease HI</fullName>
    </submittedName>
</protein>
<dbReference type="Pfam" id="PF13456">
    <property type="entry name" value="RVT_3"/>
    <property type="match status" value="1"/>
</dbReference>
<accession>A0A1I6L3F8</accession>
<dbReference type="AlphaFoldDB" id="A0A1I6L3F8"/>
<dbReference type="SUPFAM" id="SSF53098">
    <property type="entry name" value="Ribonuclease H-like"/>
    <property type="match status" value="1"/>
</dbReference>
<dbReference type="InterPro" id="IPR002156">
    <property type="entry name" value="RNaseH_domain"/>
</dbReference>
<gene>
    <name evidence="2" type="ORF">SAMN05216559_1955</name>
</gene>
<dbReference type="PROSITE" id="PS50879">
    <property type="entry name" value="RNASE_H_1"/>
    <property type="match status" value="1"/>
</dbReference>
<name>A0A1I6L3F8_9EURY</name>